<proteinExistence type="predicted"/>
<gene>
    <name evidence="2" type="ORF">B0T11DRAFT_302209</name>
</gene>
<keyword evidence="3" id="KW-1185">Reference proteome</keyword>
<evidence type="ECO:0000313" key="3">
    <source>
        <dbReference type="Proteomes" id="UP000813385"/>
    </source>
</evidence>
<evidence type="ECO:0008006" key="4">
    <source>
        <dbReference type="Google" id="ProtNLM"/>
    </source>
</evidence>
<evidence type="ECO:0000313" key="2">
    <source>
        <dbReference type="EMBL" id="KAH7350055.1"/>
    </source>
</evidence>
<dbReference type="AlphaFoldDB" id="A0A8K0T9S4"/>
<dbReference type="Proteomes" id="UP000813385">
    <property type="component" value="Unassembled WGS sequence"/>
</dbReference>
<comment type="caution">
    <text evidence="2">The sequence shown here is derived from an EMBL/GenBank/DDBJ whole genome shotgun (WGS) entry which is preliminary data.</text>
</comment>
<dbReference type="OrthoDB" id="3598923at2759"/>
<dbReference type="EMBL" id="JAGPXD010000006">
    <property type="protein sequence ID" value="KAH7350055.1"/>
    <property type="molecule type" value="Genomic_DNA"/>
</dbReference>
<organism evidence="2 3">
    <name type="scientific">Plectosphaerella cucumerina</name>
    <dbReference type="NCBI Taxonomy" id="40658"/>
    <lineage>
        <taxon>Eukaryota</taxon>
        <taxon>Fungi</taxon>
        <taxon>Dikarya</taxon>
        <taxon>Ascomycota</taxon>
        <taxon>Pezizomycotina</taxon>
        <taxon>Sordariomycetes</taxon>
        <taxon>Hypocreomycetidae</taxon>
        <taxon>Glomerellales</taxon>
        <taxon>Plectosphaerellaceae</taxon>
        <taxon>Plectosphaerella</taxon>
    </lineage>
</organism>
<accession>A0A8K0T9S4</accession>
<evidence type="ECO:0000256" key="1">
    <source>
        <dbReference type="SAM" id="SignalP"/>
    </source>
</evidence>
<protein>
    <recommendedName>
        <fullName evidence="4">Secreted protein</fullName>
    </recommendedName>
</protein>
<feature type="signal peptide" evidence="1">
    <location>
        <begin position="1"/>
        <end position="19"/>
    </location>
</feature>
<sequence length="110" mass="12365">MRFYTLTLAALALACGTSAFVVDAYTGVECTGDVQSVNIWDNTCGNWMKTYRSFRLQHYGGKGQKAHFCRLNLCNECKRWRIDGRGDSLKIGDCVTSWEDKLGSMGSFLF</sequence>
<keyword evidence="1" id="KW-0732">Signal</keyword>
<feature type="chain" id="PRO_5035431990" description="Secreted protein" evidence="1">
    <location>
        <begin position="20"/>
        <end position="110"/>
    </location>
</feature>
<reference evidence="2" key="1">
    <citation type="journal article" date="2021" name="Nat. Commun.">
        <title>Genetic determinants of endophytism in the Arabidopsis root mycobiome.</title>
        <authorList>
            <person name="Mesny F."/>
            <person name="Miyauchi S."/>
            <person name="Thiergart T."/>
            <person name="Pickel B."/>
            <person name="Atanasova L."/>
            <person name="Karlsson M."/>
            <person name="Huettel B."/>
            <person name="Barry K.W."/>
            <person name="Haridas S."/>
            <person name="Chen C."/>
            <person name="Bauer D."/>
            <person name="Andreopoulos W."/>
            <person name="Pangilinan J."/>
            <person name="LaButti K."/>
            <person name="Riley R."/>
            <person name="Lipzen A."/>
            <person name="Clum A."/>
            <person name="Drula E."/>
            <person name="Henrissat B."/>
            <person name="Kohler A."/>
            <person name="Grigoriev I.V."/>
            <person name="Martin F.M."/>
            <person name="Hacquard S."/>
        </authorList>
    </citation>
    <scope>NUCLEOTIDE SEQUENCE</scope>
    <source>
        <strain evidence="2">MPI-CAGE-AT-0016</strain>
    </source>
</reference>
<dbReference type="PROSITE" id="PS51257">
    <property type="entry name" value="PROKAR_LIPOPROTEIN"/>
    <property type="match status" value="1"/>
</dbReference>
<name>A0A8K0T9S4_9PEZI</name>